<proteinExistence type="predicted"/>
<name>A0A3B0YTM6_9ZZZZ</name>
<gene>
    <name evidence="1" type="ORF">MNBD_GAMMA12-1657</name>
</gene>
<dbReference type="EMBL" id="UOFL01000036">
    <property type="protein sequence ID" value="VAW72224.1"/>
    <property type="molecule type" value="Genomic_DNA"/>
</dbReference>
<sequence>MHIEEELNQAILYLSEYLCVCHIVRKKETLELEIAPFVSRGRIPNDTDKVETSADIRVYHRPIILWFERGVWNLSYCLGQTHPVKTYTEKSKALDFAKIQIEEYWIKKEL</sequence>
<protein>
    <submittedName>
        <fullName evidence="1">Uncharacterized protein</fullName>
    </submittedName>
</protein>
<organism evidence="1">
    <name type="scientific">hydrothermal vent metagenome</name>
    <dbReference type="NCBI Taxonomy" id="652676"/>
    <lineage>
        <taxon>unclassified sequences</taxon>
        <taxon>metagenomes</taxon>
        <taxon>ecological metagenomes</taxon>
    </lineage>
</organism>
<accession>A0A3B0YTM6</accession>
<dbReference type="AlphaFoldDB" id="A0A3B0YTM6"/>
<evidence type="ECO:0000313" key="1">
    <source>
        <dbReference type="EMBL" id="VAW72224.1"/>
    </source>
</evidence>
<reference evidence="1" key="1">
    <citation type="submission" date="2018-06" db="EMBL/GenBank/DDBJ databases">
        <authorList>
            <person name="Zhirakovskaya E."/>
        </authorList>
    </citation>
    <scope>NUCLEOTIDE SEQUENCE</scope>
</reference>